<reference evidence="3 4" key="1">
    <citation type="submission" date="2017-06" db="EMBL/GenBank/DDBJ databases">
        <authorList>
            <person name="Kim H.J."/>
            <person name="Triplett B.A."/>
        </authorList>
    </citation>
    <scope>NUCLEOTIDE SEQUENCE [LARGE SCALE GENOMIC DNA]</scope>
    <source>
        <strain evidence="3 4">DSM 11445</strain>
    </source>
</reference>
<name>A0A239B841_9RHOB</name>
<keyword evidence="2" id="KW-1133">Transmembrane helix</keyword>
<sequence length="165" mass="17443">MRVSRNIAPGAPGAKAAPTGGAAGVTTRWCRGCRLRSIQRSIHLGVVVLAGLLAAPLTAAQQILPTSGLEIELHDIIAQPPVWRVRYIAPNLSQDGVLYADVAGDMELLCTQDALVRIAGEGGAPSQIVITLMSAPVVFGEMTPGVTQFFESYSVESDLCIWEAF</sequence>
<feature type="compositionally biased region" description="Low complexity" evidence="1">
    <location>
        <begin position="8"/>
        <end position="20"/>
    </location>
</feature>
<dbReference type="InterPro" id="IPR045467">
    <property type="entry name" value="DUF6497"/>
</dbReference>
<organism evidence="3 4">
    <name type="scientific">Antarctobacter heliothermus</name>
    <dbReference type="NCBI Taxonomy" id="74033"/>
    <lineage>
        <taxon>Bacteria</taxon>
        <taxon>Pseudomonadati</taxon>
        <taxon>Pseudomonadota</taxon>
        <taxon>Alphaproteobacteria</taxon>
        <taxon>Rhodobacterales</taxon>
        <taxon>Roseobacteraceae</taxon>
        <taxon>Antarctobacter</taxon>
    </lineage>
</organism>
<feature type="transmembrane region" description="Helical" evidence="2">
    <location>
        <begin position="41"/>
        <end position="59"/>
    </location>
</feature>
<proteinExistence type="predicted"/>
<feature type="region of interest" description="Disordered" evidence="1">
    <location>
        <begin position="1"/>
        <end position="22"/>
    </location>
</feature>
<evidence type="ECO:0000313" key="3">
    <source>
        <dbReference type="EMBL" id="SNS03721.1"/>
    </source>
</evidence>
<keyword evidence="2" id="KW-0472">Membrane</keyword>
<protein>
    <recommendedName>
        <fullName evidence="5">Acetolactate synthase</fullName>
    </recommendedName>
</protein>
<dbReference type="AlphaFoldDB" id="A0A239B841"/>
<dbReference type="Proteomes" id="UP000198440">
    <property type="component" value="Unassembled WGS sequence"/>
</dbReference>
<evidence type="ECO:0000256" key="1">
    <source>
        <dbReference type="SAM" id="MobiDB-lite"/>
    </source>
</evidence>
<accession>A0A239B841</accession>
<evidence type="ECO:0008006" key="5">
    <source>
        <dbReference type="Google" id="ProtNLM"/>
    </source>
</evidence>
<gene>
    <name evidence="3" type="ORF">SAMN04488078_1002119</name>
</gene>
<evidence type="ECO:0000256" key="2">
    <source>
        <dbReference type="SAM" id="Phobius"/>
    </source>
</evidence>
<dbReference type="Pfam" id="PF20107">
    <property type="entry name" value="DUF6497"/>
    <property type="match status" value="1"/>
</dbReference>
<evidence type="ECO:0000313" key="4">
    <source>
        <dbReference type="Proteomes" id="UP000198440"/>
    </source>
</evidence>
<keyword evidence="2" id="KW-0812">Transmembrane</keyword>
<dbReference type="EMBL" id="FZON01000002">
    <property type="protein sequence ID" value="SNS03721.1"/>
    <property type="molecule type" value="Genomic_DNA"/>
</dbReference>